<name>W9Z426_9EURO</name>
<dbReference type="EMBL" id="AMWN01000001">
    <property type="protein sequence ID" value="EXJ96331.1"/>
    <property type="molecule type" value="Genomic_DNA"/>
</dbReference>
<feature type="domain" description="DUF3074" evidence="2">
    <location>
        <begin position="160"/>
        <end position="420"/>
    </location>
</feature>
<evidence type="ECO:0000259" key="2">
    <source>
        <dbReference type="Pfam" id="PF11274"/>
    </source>
</evidence>
<feature type="compositionally biased region" description="Low complexity" evidence="1">
    <location>
        <begin position="139"/>
        <end position="154"/>
    </location>
</feature>
<dbReference type="Pfam" id="PF11274">
    <property type="entry name" value="DUF3074"/>
    <property type="match status" value="1"/>
</dbReference>
<dbReference type="OrthoDB" id="6423603at2759"/>
<dbReference type="HOGENOM" id="CLU_045430_0_0_1"/>
<feature type="region of interest" description="Disordered" evidence="1">
    <location>
        <begin position="115"/>
        <end position="158"/>
    </location>
</feature>
<organism evidence="3 4">
    <name type="scientific">Capronia coronata CBS 617.96</name>
    <dbReference type="NCBI Taxonomy" id="1182541"/>
    <lineage>
        <taxon>Eukaryota</taxon>
        <taxon>Fungi</taxon>
        <taxon>Dikarya</taxon>
        <taxon>Ascomycota</taxon>
        <taxon>Pezizomycotina</taxon>
        <taxon>Eurotiomycetes</taxon>
        <taxon>Chaetothyriomycetidae</taxon>
        <taxon>Chaetothyriales</taxon>
        <taxon>Herpotrichiellaceae</taxon>
        <taxon>Capronia</taxon>
    </lineage>
</organism>
<proteinExistence type="predicted"/>
<evidence type="ECO:0000256" key="1">
    <source>
        <dbReference type="SAM" id="MobiDB-lite"/>
    </source>
</evidence>
<protein>
    <recommendedName>
        <fullName evidence="2">DUF3074 domain-containing protein</fullName>
    </recommendedName>
</protein>
<gene>
    <name evidence="3" type="ORF">A1O1_01457</name>
</gene>
<dbReference type="PANTHER" id="PTHR40370:SF1">
    <property type="entry name" value="DUF3074 DOMAIN-CONTAINING PROTEIN"/>
    <property type="match status" value="1"/>
</dbReference>
<dbReference type="RefSeq" id="XP_007720560.1">
    <property type="nucleotide sequence ID" value="XM_007722370.1"/>
</dbReference>
<dbReference type="GeneID" id="19156359"/>
<dbReference type="eggNOG" id="ENOG502QTT5">
    <property type="taxonomic scope" value="Eukaryota"/>
</dbReference>
<evidence type="ECO:0000313" key="3">
    <source>
        <dbReference type="EMBL" id="EXJ96331.1"/>
    </source>
</evidence>
<dbReference type="PANTHER" id="PTHR40370">
    <property type="entry name" value="EXPRESSED PROTEIN"/>
    <property type="match status" value="1"/>
</dbReference>
<feature type="region of interest" description="Disordered" evidence="1">
    <location>
        <begin position="346"/>
        <end position="378"/>
    </location>
</feature>
<dbReference type="STRING" id="1182541.W9Z426"/>
<dbReference type="InterPro" id="IPR024500">
    <property type="entry name" value="DUF3074"/>
</dbReference>
<keyword evidence="4" id="KW-1185">Reference proteome</keyword>
<evidence type="ECO:0000313" key="4">
    <source>
        <dbReference type="Proteomes" id="UP000019484"/>
    </source>
</evidence>
<dbReference type="Proteomes" id="UP000019484">
    <property type="component" value="Unassembled WGS sequence"/>
</dbReference>
<sequence length="433" mass="47135">MPQQSSSSPPPSSSSLSNLVRLTPLQLSDLPVHPDLPRPETDDGKGRVDLVAFLTALLDNGASFLNPSAFASTFKHQSMKSSPPSAVPVEILGYSIPKSAIARIQWSGSTSASVTGVGHGLSSTSPPSVDVGDPNGSATPVVPRVSRSTPSSSSLGPENWVARRSVHKDISSKDVTRPGHALWDEFVYGLRDDHSKHEADFTPTLYDAHCVVDWSDVLQQSQVQETLRRNGYMACSMGVYEMCHVIPPPLSPRCFPVVVVTASICRDSSSLSKETNFSRPVTRTKRENEDDDEDCFIAVTVPVDLTSSRIPVPTALYSTQRNLREGKTPQQRKRVVMGAYAAVETVRRKRNRSSSSSSTTGQQTRGQAQAQANGKTENQHEIEWIMATASDAKGNLPLWMQKMGVPGAVAKDVGYFMKWIKGVDDAEMKSRRL</sequence>
<dbReference type="AlphaFoldDB" id="W9Z426"/>
<feature type="compositionally biased region" description="Low complexity" evidence="1">
    <location>
        <begin position="353"/>
        <end position="374"/>
    </location>
</feature>
<accession>W9Z426</accession>
<feature type="region of interest" description="Disordered" evidence="1">
    <location>
        <begin position="1"/>
        <end position="20"/>
    </location>
</feature>
<reference evidence="3 4" key="1">
    <citation type="submission" date="2013-03" db="EMBL/GenBank/DDBJ databases">
        <title>The Genome Sequence of Capronia coronata CBS 617.96.</title>
        <authorList>
            <consortium name="The Broad Institute Genomics Platform"/>
            <person name="Cuomo C."/>
            <person name="de Hoog S."/>
            <person name="Gorbushina A."/>
            <person name="Walker B."/>
            <person name="Young S.K."/>
            <person name="Zeng Q."/>
            <person name="Gargeya S."/>
            <person name="Fitzgerald M."/>
            <person name="Haas B."/>
            <person name="Abouelleil A."/>
            <person name="Allen A.W."/>
            <person name="Alvarado L."/>
            <person name="Arachchi H.M."/>
            <person name="Berlin A.M."/>
            <person name="Chapman S.B."/>
            <person name="Gainer-Dewar J."/>
            <person name="Goldberg J."/>
            <person name="Griggs A."/>
            <person name="Gujja S."/>
            <person name="Hansen M."/>
            <person name="Howarth C."/>
            <person name="Imamovic A."/>
            <person name="Ireland A."/>
            <person name="Larimer J."/>
            <person name="McCowan C."/>
            <person name="Murphy C."/>
            <person name="Pearson M."/>
            <person name="Poon T.W."/>
            <person name="Priest M."/>
            <person name="Roberts A."/>
            <person name="Saif S."/>
            <person name="Shea T."/>
            <person name="Sisk P."/>
            <person name="Sykes S."/>
            <person name="Wortman J."/>
            <person name="Nusbaum C."/>
            <person name="Birren B."/>
        </authorList>
    </citation>
    <scope>NUCLEOTIDE SEQUENCE [LARGE SCALE GENOMIC DNA]</scope>
    <source>
        <strain evidence="3 4">CBS 617.96</strain>
    </source>
</reference>
<comment type="caution">
    <text evidence="3">The sequence shown here is derived from an EMBL/GenBank/DDBJ whole genome shotgun (WGS) entry which is preliminary data.</text>
</comment>